<keyword evidence="1" id="KW-0560">Oxidoreductase</keyword>
<dbReference type="Proteomes" id="UP000008983">
    <property type="component" value="Unassembled WGS sequence"/>
</dbReference>
<dbReference type="GeneID" id="14908060"/>
<proteinExistence type="predicted"/>
<dbReference type="PANTHER" id="PTHR44656">
    <property type="entry name" value="DEHYDROGENASE/REDUCTASE SDR FAMILY MEMBER 12"/>
    <property type="match status" value="1"/>
</dbReference>
<keyword evidence="2" id="KW-1185">Reference proteome</keyword>
<dbReference type="OrthoDB" id="1274115at2759"/>
<dbReference type="PANTHER" id="PTHR44656:SF7">
    <property type="entry name" value="DEHYDROGENASE_REDUCTASE SDR FAMILY MEMBER 12"/>
    <property type="match status" value="1"/>
</dbReference>
<dbReference type="RefSeq" id="XP_004035373.1">
    <property type="nucleotide sequence ID" value="XM_004035325.1"/>
</dbReference>
<sequence>MSDFDSIKNFVEEYQKLNVPLNALVHNAGTMNKDKQLTKQNIEYNFATNVAGVALMTEKFIPLMEKTSQTAEDKAKVVLVSSGGIQFYSMHPGWVRYTCITCSYARVLQKIQKCTQRRILF</sequence>
<evidence type="ECO:0000313" key="1">
    <source>
        <dbReference type="EMBL" id="EGR31887.1"/>
    </source>
</evidence>
<dbReference type="STRING" id="857967.G0QSE0"/>
<organism evidence="1 2">
    <name type="scientific">Ichthyophthirius multifiliis</name>
    <name type="common">White spot disease agent</name>
    <name type="synonym">Ich</name>
    <dbReference type="NCBI Taxonomy" id="5932"/>
    <lineage>
        <taxon>Eukaryota</taxon>
        <taxon>Sar</taxon>
        <taxon>Alveolata</taxon>
        <taxon>Ciliophora</taxon>
        <taxon>Intramacronucleata</taxon>
        <taxon>Oligohymenophorea</taxon>
        <taxon>Hymenostomatida</taxon>
        <taxon>Ophryoglenina</taxon>
        <taxon>Ichthyophthirius</taxon>
    </lineage>
</organism>
<evidence type="ECO:0000313" key="2">
    <source>
        <dbReference type="Proteomes" id="UP000008983"/>
    </source>
</evidence>
<dbReference type="EMBL" id="GL983809">
    <property type="protein sequence ID" value="EGR31887.1"/>
    <property type="molecule type" value="Genomic_DNA"/>
</dbReference>
<gene>
    <name evidence="1" type="ORF">IMG5_100360</name>
</gene>
<dbReference type="InterPro" id="IPR052992">
    <property type="entry name" value="SDR_member_12"/>
</dbReference>
<name>G0QSE0_ICHMU</name>
<dbReference type="InParanoid" id="G0QSE0"/>
<dbReference type="InterPro" id="IPR036291">
    <property type="entry name" value="NAD(P)-bd_dom_sf"/>
</dbReference>
<dbReference type="AlphaFoldDB" id="G0QSE0"/>
<dbReference type="EC" id="1.1.1.184" evidence="1"/>
<dbReference type="InterPro" id="IPR002347">
    <property type="entry name" value="SDR_fam"/>
</dbReference>
<dbReference type="Pfam" id="PF00106">
    <property type="entry name" value="adh_short"/>
    <property type="match status" value="1"/>
</dbReference>
<accession>G0QSE0</accession>
<reference evidence="1 2" key="1">
    <citation type="submission" date="2011-07" db="EMBL/GenBank/DDBJ databases">
        <authorList>
            <person name="Coyne R."/>
            <person name="Brami D."/>
            <person name="Johnson J."/>
            <person name="Hostetler J."/>
            <person name="Hannick L."/>
            <person name="Clark T."/>
            <person name="Cassidy-Hanley D."/>
            <person name="Inman J."/>
        </authorList>
    </citation>
    <scope>NUCLEOTIDE SEQUENCE [LARGE SCALE GENOMIC DNA]</scope>
    <source>
        <strain evidence="1 2">G5</strain>
    </source>
</reference>
<dbReference type="Gene3D" id="3.40.50.720">
    <property type="entry name" value="NAD(P)-binding Rossmann-like Domain"/>
    <property type="match status" value="1"/>
</dbReference>
<dbReference type="eggNOG" id="KOG1208">
    <property type="taxonomic scope" value="Eukaryota"/>
</dbReference>
<dbReference type="GO" id="GO:0004090">
    <property type="term" value="F:carbonyl reductase (NADPH) activity"/>
    <property type="evidence" value="ECO:0007669"/>
    <property type="project" value="UniProtKB-EC"/>
</dbReference>
<protein>
    <submittedName>
        <fullName evidence="1">Short chain dehydrogenase reductase family, putative</fullName>
        <ecNumber evidence="1">1.1.1.184</ecNumber>
    </submittedName>
</protein>
<dbReference type="SUPFAM" id="SSF51735">
    <property type="entry name" value="NAD(P)-binding Rossmann-fold domains"/>
    <property type="match status" value="1"/>
</dbReference>